<keyword evidence="3" id="KW-1185">Reference proteome</keyword>
<feature type="region of interest" description="Disordered" evidence="1">
    <location>
        <begin position="56"/>
        <end position="76"/>
    </location>
</feature>
<reference evidence="2 3" key="1">
    <citation type="submission" date="2018-08" db="EMBL/GenBank/DDBJ databases">
        <authorList>
            <person name="Laetsch R D."/>
            <person name="Stevens L."/>
            <person name="Kumar S."/>
            <person name="Blaxter L. M."/>
        </authorList>
    </citation>
    <scope>NUCLEOTIDE SEQUENCE [LARGE SCALE GENOMIC DNA]</scope>
</reference>
<sequence>MRYLFEVDDLVPFYSGTLPGNLGQQTIKVINSNENITFESSMRAISSAMGNVLSSEHHSVDSNGRSFDASLRLSDA</sequence>
<name>A0A3P6TKC5_LITSI</name>
<dbReference type="AlphaFoldDB" id="A0A3P6TKC5"/>
<dbReference type="Proteomes" id="UP000277928">
    <property type="component" value="Unassembled WGS sequence"/>
</dbReference>
<accession>A0A3P6TKC5</accession>
<proteinExistence type="predicted"/>
<dbReference type="EMBL" id="UYRX01000554">
    <property type="protein sequence ID" value="VDK83789.1"/>
    <property type="molecule type" value="Genomic_DNA"/>
</dbReference>
<evidence type="ECO:0000256" key="1">
    <source>
        <dbReference type="SAM" id="MobiDB-lite"/>
    </source>
</evidence>
<organism evidence="2 3">
    <name type="scientific">Litomosoides sigmodontis</name>
    <name type="common">Filarial nematode worm</name>
    <dbReference type="NCBI Taxonomy" id="42156"/>
    <lineage>
        <taxon>Eukaryota</taxon>
        <taxon>Metazoa</taxon>
        <taxon>Ecdysozoa</taxon>
        <taxon>Nematoda</taxon>
        <taxon>Chromadorea</taxon>
        <taxon>Rhabditida</taxon>
        <taxon>Spirurina</taxon>
        <taxon>Spiruromorpha</taxon>
        <taxon>Filarioidea</taxon>
        <taxon>Onchocercidae</taxon>
        <taxon>Litomosoides</taxon>
    </lineage>
</organism>
<evidence type="ECO:0000313" key="2">
    <source>
        <dbReference type="EMBL" id="VDK83789.1"/>
    </source>
</evidence>
<protein>
    <submittedName>
        <fullName evidence="2">Uncharacterized protein</fullName>
    </submittedName>
</protein>
<gene>
    <name evidence="2" type="ORF">NLS_LOCUS6357</name>
</gene>
<evidence type="ECO:0000313" key="3">
    <source>
        <dbReference type="Proteomes" id="UP000277928"/>
    </source>
</evidence>